<dbReference type="InParanoid" id="S2K4A0"/>
<dbReference type="Proteomes" id="UP000014254">
    <property type="component" value="Unassembled WGS sequence"/>
</dbReference>
<name>S2K4A0_MUCC1</name>
<dbReference type="AlphaFoldDB" id="S2K4A0"/>
<gene>
    <name evidence="1" type="ORF">HMPREF1544_06157</name>
</gene>
<dbReference type="OrthoDB" id="2288259at2759"/>
<accession>S2K4A0</accession>
<proteinExistence type="predicted"/>
<keyword evidence="2" id="KW-1185">Reference proteome</keyword>
<dbReference type="EMBL" id="KE123976">
    <property type="protein sequence ID" value="EPB87040.1"/>
    <property type="molecule type" value="Genomic_DNA"/>
</dbReference>
<organism evidence="1 2">
    <name type="scientific">Mucor circinelloides f. circinelloides (strain 1006PhL)</name>
    <name type="common">Mucormycosis agent</name>
    <name type="synonym">Calyptromyces circinelloides</name>
    <dbReference type="NCBI Taxonomy" id="1220926"/>
    <lineage>
        <taxon>Eukaryota</taxon>
        <taxon>Fungi</taxon>
        <taxon>Fungi incertae sedis</taxon>
        <taxon>Mucoromycota</taxon>
        <taxon>Mucoromycotina</taxon>
        <taxon>Mucoromycetes</taxon>
        <taxon>Mucorales</taxon>
        <taxon>Mucorineae</taxon>
        <taxon>Mucoraceae</taxon>
        <taxon>Mucor</taxon>
    </lineage>
</organism>
<reference evidence="2" key="1">
    <citation type="submission" date="2013-05" db="EMBL/GenBank/DDBJ databases">
        <title>The Genome sequence of Mucor circinelloides f. circinelloides 1006PhL.</title>
        <authorList>
            <consortium name="The Broad Institute Genomics Platform"/>
            <person name="Cuomo C."/>
            <person name="Earl A."/>
            <person name="Findley K."/>
            <person name="Lee S.C."/>
            <person name="Walker B."/>
            <person name="Young S."/>
            <person name="Zeng Q."/>
            <person name="Gargeya S."/>
            <person name="Fitzgerald M."/>
            <person name="Haas B."/>
            <person name="Abouelleil A."/>
            <person name="Allen A.W."/>
            <person name="Alvarado L."/>
            <person name="Arachchi H.M."/>
            <person name="Berlin A.M."/>
            <person name="Chapman S.B."/>
            <person name="Gainer-Dewar J."/>
            <person name="Goldberg J."/>
            <person name="Griggs A."/>
            <person name="Gujja S."/>
            <person name="Hansen M."/>
            <person name="Howarth C."/>
            <person name="Imamovic A."/>
            <person name="Ireland A."/>
            <person name="Larimer J."/>
            <person name="McCowan C."/>
            <person name="Murphy C."/>
            <person name="Pearson M."/>
            <person name="Poon T.W."/>
            <person name="Priest M."/>
            <person name="Roberts A."/>
            <person name="Saif S."/>
            <person name="Shea T."/>
            <person name="Sisk P."/>
            <person name="Sykes S."/>
            <person name="Wortman J."/>
            <person name="Nusbaum C."/>
            <person name="Birren B."/>
        </authorList>
    </citation>
    <scope>NUCLEOTIDE SEQUENCE [LARGE SCALE GENOMIC DNA]</scope>
    <source>
        <strain evidence="2">1006PhL</strain>
    </source>
</reference>
<evidence type="ECO:0000313" key="2">
    <source>
        <dbReference type="Proteomes" id="UP000014254"/>
    </source>
</evidence>
<evidence type="ECO:0000313" key="1">
    <source>
        <dbReference type="EMBL" id="EPB87040.1"/>
    </source>
</evidence>
<dbReference type="VEuPathDB" id="FungiDB:HMPREF1544_06157"/>
<sequence>MNTNAIITKDQAICLVFLQPFNSKNLHEAKKALEEARLEICYKEDPQLPFLLPRSTYTRAIMNKQVSDFPDETPI</sequence>
<protein>
    <submittedName>
        <fullName evidence="1">Uncharacterized protein</fullName>
    </submittedName>
</protein>